<sequence length="193" mass="21709">MSARKELPLYGATDMADSAGGLDKVPNKLKIITRGSCGGPREQWSQTWHRTLAISRKQRLQGSYAGDGCFSDRREPFTSGLFNGRFPKPLHLECDIPDAYPTLPGSTCLWKIFVMRPTCRPMLSSSETQSVREKLLGQRMCAQGPGWRHDITWTNSGSGRGKNPRPKLLSSQQMFKVPWQRSNKDNFGNYEKG</sequence>
<dbReference type="RefSeq" id="XP_001243003.2">
    <property type="nucleotide sequence ID" value="XM_001243002.2"/>
</dbReference>
<reference evidence="2" key="1">
    <citation type="journal article" date="2009" name="Genome Res.">
        <title>Comparative genomic analyses of the human fungal pathogens Coccidioides and their relatives.</title>
        <authorList>
            <person name="Sharpton T.J."/>
            <person name="Stajich J.E."/>
            <person name="Rounsley S.D."/>
            <person name="Gardner M.J."/>
            <person name="Wortman J.R."/>
            <person name="Jordar V.S."/>
            <person name="Maiti R."/>
            <person name="Kodira C.D."/>
            <person name="Neafsey D.E."/>
            <person name="Zeng Q."/>
            <person name="Hung C.-Y."/>
            <person name="McMahan C."/>
            <person name="Muszewska A."/>
            <person name="Grynberg M."/>
            <person name="Mandel M.A."/>
            <person name="Kellner E.M."/>
            <person name="Barker B.M."/>
            <person name="Galgiani J.N."/>
            <person name="Orbach M.J."/>
            <person name="Kirkland T.N."/>
            <person name="Cole G.T."/>
            <person name="Henn M.R."/>
            <person name="Birren B.W."/>
            <person name="Taylor J.W."/>
        </authorList>
    </citation>
    <scope>NUCLEOTIDE SEQUENCE [LARGE SCALE GENOMIC DNA]</scope>
    <source>
        <strain evidence="2">RS</strain>
    </source>
</reference>
<name>J3K968_COCIM</name>
<keyword evidence="2" id="KW-1185">Reference proteome</keyword>
<dbReference type="GeneID" id="24164717"/>
<protein>
    <submittedName>
        <fullName evidence="1">Uncharacterized protein</fullName>
    </submittedName>
</protein>
<reference evidence="2" key="2">
    <citation type="journal article" date="2010" name="Genome Res.">
        <title>Population genomic sequencing of Coccidioides fungi reveals recent hybridization and transposon control.</title>
        <authorList>
            <person name="Neafsey D.E."/>
            <person name="Barker B.M."/>
            <person name="Sharpton T.J."/>
            <person name="Stajich J.E."/>
            <person name="Park D.J."/>
            <person name="Whiston E."/>
            <person name="Hung C.-Y."/>
            <person name="McMahan C."/>
            <person name="White J."/>
            <person name="Sykes S."/>
            <person name="Heiman D."/>
            <person name="Young S."/>
            <person name="Zeng Q."/>
            <person name="Abouelleil A."/>
            <person name="Aftuck L."/>
            <person name="Bessette D."/>
            <person name="Brown A."/>
            <person name="FitzGerald M."/>
            <person name="Lui A."/>
            <person name="Macdonald J.P."/>
            <person name="Priest M."/>
            <person name="Orbach M.J."/>
            <person name="Galgiani J.N."/>
            <person name="Kirkland T.N."/>
            <person name="Cole G.T."/>
            <person name="Birren B.W."/>
            <person name="Henn M.R."/>
            <person name="Taylor J.W."/>
            <person name="Rounsley S.D."/>
        </authorList>
    </citation>
    <scope>GENOME REANNOTATION</scope>
    <source>
        <strain evidence="2">RS</strain>
    </source>
</reference>
<accession>J3K968</accession>
<dbReference type="Proteomes" id="UP000001261">
    <property type="component" value="Unassembled WGS sequence"/>
</dbReference>
<evidence type="ECO:0000313" key="2">
    <source>
        <dbReference type="Proteomes" id="UP000001261"/>
    </source>
</evidence>
<dbReference type="AlphaFoldDB" id="J3K968"/>
<dbReference type="KEGG" id="cim:CIMG_13090"/>
<dbReference type="InParanoid" id="J3K968"/>
<evidence type="ECO:0000313" key="1">
    <source>
        <dbReference type="EMBL" id="EAS31420.3"/>
    </source>
</evidence>
<dbReference type="EMBL" id="GG704912">
    <property type="protein sequence ID" value="EAS31420.3"/>
    <property type="molecule type" value="Genomic_DNA"/>
</dbReference>
<proteinExistence type="predicted"/>
<gene>
    <name evidence="1" type="ORF">CIMG_13090</name>
</gene>
<organism evidence="1 2">
    <name type="scientific">Coccidioides immitis (strain RS)</name>
    <name type="common">Valley fever fungus</name>
    <dbReference type="NCBI Taxonomy" id="246410"/>
    <lineage>
        <taxon>Eukaryota</taxon>
        <taxon>Fungi</taxon>
        <taxon>Dikarya</taxon>
        <taxon>Ascomycota</taxon>
        <taxon>Pezizomycotina</taxon>
        <taxon>Eurotiomycetes</taxon>
        <taxon>Eurotiomycetidae</taxon>
        <taxon>Onygenales</taxon>
        <taxon>Onygenaceae</taxon>
        <taxon>Coccidioides</taxon>
    </lineage>
</organism>
<dbReference type="VEuPathDB" id="FungiDB:CIMG_13090"/>